<dbReference type="OrthoDB" id="6765072at2759"/>
<dbReference type="PROSITE" id="PS50097">
    <property type="entry name" value="BTB"/>
    <property type="match status" value="1"/>
</dbReference>
<protein>
    <recommendedName>
        <fullName evidence="1">BTB domain-containing protein</fullName>
    </recommendedName>
</protein>
<proteinExistence type="predicted"/>
<dbReference type="InterPro" id="IPR011333">
    <property type="entry name" value="SKP1/BTB/POZ_sf"/>
</dbReference>
<evidence type="ECO:0000313" key="2">
    <source>
        <dbReference type="EMBL" id="CAH1710223.1"/>
    </source>
</evidence>
<dbReference type="EMBL" id="OU895877">
    <property type="protein sequence ID" value="CAH1710223.1"/>
    <property type="molecule type" value="Genomic_DNA"/>
</dbReference>
<accession>A0A9P0NCM3</accession>
<evidence type="ECO:0000259" key="1">
    <source>
        <dbReference type="PROSITE" id="PS50097"/>
    </source>
</evidence>
<dbReference type="CDD" id="cd18186">
    <property type="entry name" value="BTB_POZ_ZBTB_KLHL-like"/>
    <property type="match status" value="1"/>
</dbReference>
<keyword evidence="3" id="KW-1185">Reference proteome</keyword>
<dbReference type="PANTHER" id="PTHR24413">
    <property type="entry name" value="SPECKLE-TYPE POZ PROTEIN"/>
    <property type="match status" value="1"/>
</dbReference>
<sequence>MKLNIIKRSLFLLKAESKQIQKFLNMEIDEEAINILETKIKNDKNIVRYNFVWQIHNFTKENVDSIQEKKSLGSKHFDILLGDNLTKWECNAMINHSRLVFYLHKEKSVENFFNVQVHCYIPSKNPTDDDIFVFYRDESTSGDLFERSDREKNVVAWLLLSQVLRDPTNFIQDNILTICLQIKLFGYGYEDEDIERKYKETICSNFKELYYSGDFSDFTIICADGVRFPVHRCIMFAYSPVFKAMLQTNMIESKNNVMKSMTLMDMI</sequence>
<dbReference type="InterPro" id="IPR000210">
    <property type="entry name" value="BTB/POZ_dom"/>
</dbReference>
<reference evidence="2" key="1">
    <citation type="submission" date="2022-01" db="EMBL/GenBank/DDBJ databases">
        <authorList>
            <person name="King R."/>
        </authorList>
    </citation>
    <scope>NUCLEOTIDE SEQUENCE</scope>
</reference>
<dbReference type="Gene3D" id="3.30.710.10">
    <property type="entry name" value="Potassium Channel Kv1.1, Chain A"/>
    <property type="match status" value="1"/>
</dbReference>
<evidence type="ECO:0000313" key="3">
    <source>
        <dbReference type="Proteomes" id="UP001153620"/>
    </source>
</evidence>
<dbReference type="AlphaFoldDB" id="A0A9P0NCM3"/>
<dbReference type="Pfam" id="PF00651">
    <property type="entry name" value="BTB"/>
    <property type="match status" value="1"/>
</dbReference>
<organism evidence="2 3">
    <name type="scientific">Chironomus riparius</name>
    <dbReference type="NCBI Taxonomy" id="315576"/>
    <lineage>
        <taxon>Eukaryota</taxon>
        <taxon>Metazoa</taxon>
        <taxon>Ecdysozoa</taxon>
        <taxon>Arthropoda</taxon>
        <taxon>Hexapoda</taxon>
        <taxon>Insecta</taxon>
        <taxon>Pterygota</taxon>
        <taxon>Neoptera</taxon>
        <taxon>Endopterygota</taxon>
        <taxon>Diptera</taxon>
        <taxon>Nematocera</taxon>
        <taxon>Chironomoidea</taxon>
        <taxon>Chironomidae</taxon>
        <taxon>Chironominae</taxon>
        <taxon>Chironomus</taxon>
    </lineage>
</organism>
<name>A0A9P0NCM3_9DIPT</name>
<dbReference type="Proteomes" id="UP001153620">
    <property type="component" value="Chromosome 1"/>
</dbReference>
<reference evidence="2" key="2">
    <citation type="submission" date="2022-10" db="EMBL/GenBank/DDBJ databases">
        <authorList>
            <consortium name="ENA_rothamsted_submissions"/>
            <consortium name="culmorum"/>
            <person name="King R."/>
        </authorList>
    </citation>
    <scope>NUCLEOTIDE SEQUENCE</scope>
</reference>
<dbReference type="SUPFAM" id="SSF54695">
    <property type="entry name" value="POZ domain"/>
    <property type="match status" value="1"/>
</dbReference>
<gene>
    <name evidence="2" type="ORF">CHIRRI_LOCUS1534</name>
</gene>
<feature type="domain" description="BTB" evidence="1">
    <location>
        <begin position="216"/>
        <end position="267"/>
    </location>
</feature>